<reference evidence="1 2" key="1">
    <citation type="submission" date="2016-03" db="EMBL/GenBank/DDBJ databases">
        <title>Niastella vici sp. nov., isolated from farmland soil.</title>
        <authorList>
            <person name="Chen L."/>
            <person name="Wang D."/>
            <person name="Yang S."/>
            <person name="Wang G."/>
        </authorList>
    </citation>
    <scope>NUCLEOTIDE SEQUENCE [LARGE SCALE GENOMIC DNA]</scope>
    <source>
        <strain evidence="1 2">DJ57</strain>
    </source>
</reference>
<dbReference type="PANTHER" id="PTHR39338">
    <property type="entry name" value="BLL5662 PROTEIN-RELATED"/>
    <property type="match status" value="1"/>
</dbReference>
<evidence type="ECO:0000313" key="2">
    <source>
        <dbReference type="Proteomes" id="UP000192796"/>
    </source>
</evidence>
<sequence length="379" mass="43052">MKQQAFQTNSIAESVVAFGQYVRSHGLNVGIQETQDALRCLKEGLISDKNSFRYALKTIFCTTPEERELFEKLFLRYWDTNPVDMQEKKNKTSVQGSFNKKASASLVMLGFGKTAAPEDEGRNVSGANETERLKRTDLSKLNEMDAALLEEIAMKLFMQMALRLRRRMKEDRNKGQISLRRTIRRSIGYGGEPIELFRRAQKPKKQRLIVLLDVSGSMDKYSYLLLRFIYALRTYFRQLEAFVFSTSLIRITKALQPNQLDVVLATISEQADNWSSGTRIGECFAAFNNKYGKLLLNGSPSILILSDGLDTGDPALLEREMIKMHKRARKIIWMNPLKGMKGYAPEARGMKAALPAIDDFRSAHNLESLLDLENILANA</sequence>
<proteinExistence type="predicted"/>
<dbReference type="OrthoDB" id="9790469at2"/>
<keyword evidence="2" id="KW-1185">Reference proteome</keyword>
<name>A0A1V9FZU5_9BACT</name>
<comment type="caution">
    <text evidence="1">The sequence shown here is derived from an EMBL/GenBank/DDBJ whole genome shotgun (WGS) entry which is preliminary data.</text>
</comment>
<dbReference type="InterPro" id="IPR008912">
    <property type="entry name" value="Uncharacterised_CoxE"/>
</dbReference>
<dbReference type="PANTHER" id="PTHR39338:SF6">
    <property type="entry name" value="BLL5662 PROTEIN"/>
    <property type="match status" value="1"/>
</dbReference>
<dbReference type="InterPro" id="IPR011195">
    <property type="entry name" value="UCP010256"/>
</dbReference>
<dbReference type="SUPFAM" id="SSF53300">
    <property type="entry name" value="vWA-like"/>
    <property type="match status" value="1"/>
</dbReference>
<protein>
    <recommendedName>
        <fullName evidence="3">VWFA domain-containing protein</fullName>
    </recommendedName>
</protein>
<organism evidence="1 2">
    <name type="scientific">Niastella vici</name>
    <dbReference type="NCBI Taxonomy" id="1703345"/>
    <lineage>
        <taxon>Bacteria</taxon>
        <taxon>Pseudomonadati</taxon>
        <taxon>Bacteroidota</taxon>
        <taxon>Chitinophagia</taxon>
        <taxon>Chitinophagales</taxon>
        <taxon>Chitinophagaceae</taxon>
        <taxon>Niastella</taxon>
    </lineage>
</organism>
<evidence type="ECO:0000313" key="1">
    <source>
        <dbReference type="EMBL" id="OQP63850.1"/>
    </source>
</evidence>
<dbReference type="Pfam" id="PF05762">
    <property type="entry name" value="VWA_CoxE"/>
    <property type="match status" value="1"/>
</dbReference>
<dbReference type="EMBL" id="LVYD01000044">
    <property type="protein sequence ID" value="OQP63850.1"/>
    <property type="molecule type" value="Genomic_DNA"/>
</dbReference>
<dbReference type="RefSeq" id="WP_081147514.1">
    <property type="nucleotide sequence ID" value="NZ_LVYD01000044.1"/>
</dbReference>
<dbReference type="STRING" id="1703345.A3860_23210"/>
<dbReference type="InterPro" id="IPR036465">
    <property type="entry name" value="vWFA_dom_sf"/>
</dbReference>
<accession>A0A1V9FZU5</accession>
<gene>
    <name evidence="1" type="ORF">A3860_23210</name>
</gene>
<dbReference type="PIRSF" id="PIRSF010256">
    <property type="entry name" value="CoxE_vWa"/>
    <property type="match status" value="1"/>
</dbReference>
<dbReference type="AlphaFoldDB" id="A0A1V9FZU5"/>
<dbReference type="Proteomes" id="UP000192796">
    <property type="component" value="Unassembled WGS sequence"/>
</dbReference>
<dbReference type="CDD" id="cd00198">
    <property type="entry name" value="vWFA"/>
    <property type="match status" value="1"/>
</dbReference>
<evidence type="ECO:0008006" key="3">
    <source>
        <dbReference type="Google" id="ProtNLM"/>
    </source>
</evidence>